<organism evidence="1 2">
    <name type="scientific">Caerostris darwini</name>
    <dbReference type="NCBI Taxonomy" id="1538125"/>
    <lineage>
        <taxon>Eukaryota</taxon>
        <taxon>Metazoa</taxon>
        <taxon>Ecdysozoa</taxon>
        <taxon>Arthropoda</taxon>
        <taxon>Chelicerata</taxon>
        <taxon>Arachnida</taxon>
        <taxon>Araneae</taxon>
        <taxon>Araneomorphae</taxon>
        <taxon>Entelegynae</taxon>
        <taxon>Araneoidea</taxon>
        <taxon>Araneidae</taxon>
        <taxon>Caerostris</taxon>
    </lineage>
</organism>
<dbReference type="AlphaFoldDB" id="A0AAV4VX62"/>
<keyword evidence="2" id="KW-1185">Reference proteome</keyword>
<evidence type="ECO:0000313" key="1">
    <source>
        <dbReference type="EMBL" id="GIY75036.1"/>
    </source>
</evidence>
<sequence>MAGPVGKSETFADRTQKPIGSKFKIDFGGSGISSMHGIVFGSKVNWELWSPCIVRSRSLLAVISRGLNTRDLSSSHWRFQRIKRFAAAKFLPFHADSL</sequence>
<gene>
    <name evidence="1" type="ORF">CDAR_441891</name>
</gene>
<accession>A0AAV4VX62</accession>
<evidence type="ECO:0000313" key="2">
    <source>
        <dbReference type="Proteomes" id="UP001054837"/>
    </source>
</evidence>
<proteinExistence type="predicted"/>
<comment type="caution">
    <text evidence="1">The sequence shown here is derived from an EMBL/GenBank/DDBJ whole genome shotgun (WGS) entry which is preliminary data.</text>
</comment>
<reference evidence="1 2" key="1">
    <citation type="submission" date="2021-06" db="EMBL/GenBank/DDBJ databases">
        <title>Caerostris darwini draft genome.</title>
        <authorList>
            <person name="Kono N."/>
            <person name="Arakawa K."/>
        </authorList>
    </citation>
    <scope>NUCLEOTIDE SEQUENCE [LARGE SCALE GENOMIC DNA]</scope>
</reference>
<protein>
    <submittedName>
        <fullName evidence="1">Uncharacterized protein</fullName>
    </submittedName>
</protein>
<dbReference type="Proteomes" id="UP001054837">
    <property type="component" value="Unassembled WGS sequence"/>
</dbReference>
<name>A0AAV4VX62_9ARAC</name>
<dbReference type="EMBL" id="BPLQ01013819">
    <property type="protein sequence ID" value="GIY75036.1"/>
    <property type="molecule type" value="Genomic_DNA"/>
</dbReference>